<dbReference type="SUPFAM" id="SSF46626">
    <property type="entry name" value="Cytochrome c"/>
    <property type="match status" value="2"/>
</dbReference>
<dbReference type="GO" id="GO:0030313">
    <property type="term" value="C:cell envelope"/>
    <property type="evidence" value="ECO:0007669"/>
    <property type="project" value="UniProtKB-SubCell"/>
</dbReference>
<evidence type="ECO:0000256" key="7">
    <source>
        <dbReference type="PROSITE-ProRule" id="PRU00433"/>
    </source>
</evidence>
<keyword evidence="5" id="KW-0560">Oxidoreductase</keyword>
<dbReference type="PANTHER" id="PTHR30600:SF10">
    <property type="entry name" value="BLL6722 PROTEIN"/>
    <property type="match status" value="1"/>
</dbReference>
<proteinExistence type="predicted"/>
<organism evidence="9 10">
    <name type="scientific">Rufibacter hautae</name>
    <dbReference type="NCBI Taxonomy" id="2595005"/>
    <lineage>
        <taxon>Bacteria</taxon>
        <taxon>Pseudomonadati</taxon>
        <taxon>Bacteroidota</taxon>
        <taxon>Cytophagia</taxon>
        <taxon>Cytophagales</taxon>
        <taxon>Hymenobacteraceae</taxon>
        <taxon>Rufibacter</taxon>
    </lineage>
</organism>
<evidence type="ECO:0000313" key="9">
    <source>
        <dbReference type="EMBL" id="KAA3438689.1"/>
    </source>
</evidence>
<comment type="subcellular location">
    <subcellularLocation>
        <location evidence="1">Cell envelope</location>
    </subcellularLocation>
</comment>
<dbReference type="Gene3D" id="1.10.760.10">
    <property type="entry name" value="Cytochrome c-like domain"/>
    <property type="match status" value="2"/>
</dbReference>
<evidence type="ECO:0000256" key="1">
    <source>
        <dbReference type="ARBA" id="ARBA00004196"/>
    </source>
</evidence>
<keyword evidence="6 7" id="KW-0408">Iron</keyword>
<evidence type="ECO:0000256" key="6">
    <source>
        <dbReference type="ARBA" id="ARBA00023004"/>
    </source>
</evidence>
<dbReference type="InterPro" id="IPR004852">
    <property type="entry name" value="Di-haem_cyt_c_peroxidsae"/>
</dbReference>
<evidence type="ECO:0000256" key="5">
    <source>
        <dbReference type="ARBA" id="ARBA00023002"/>
    </source>
</evidence>
<sequence length="484" mass="53639">MQVIEEYVYPAVQPEDKPELVREIKAFLSTLKRTRVILDETVFTEGHILDAAKQEVFRTMILGITGFDTPLVKTGVKETAVALAAVQEVLSFFGENPALHTLLEQAIRFTGQPQDFDAFDRMKFIRQYANPITRGMVAWQQELGIPFVPAALAVNPKAATLFEPDALNLNYFVGNLEARPTPQKVALGKDLFYNPILSAGSRTCSSCHQPELAFTDGLPKSSALATGQFVGRNAPTLLYAGYQHAQFYDMRSPTLENQALDVISNKDEMHASVEEAAVKLNGKPAYVQTFRKAFPTIEKEILPRHVTMALAAYVRSLSPFNSRFDLYMQGEENQLNSQEIAGFNLFMGKAKCGTCHFMPVFNGTAGPAFANTEGEVLGVLQSPKGKKPTLDPDEGRYVHNKIEELRFAFKTPTIRNIAKTGPYMHNGAYQTLEEVIDFYDQGGGVGLGLPLENQTLPSDKLQLNAQERKALVAFLHTLTDRVPL</sequence>
<dbReference type="InterPro" id="IPR009056">
    <property type="entry name" value="Cyt_c-like_dom"/>
</dbReference>
<keyword evidence="10" id="KW-1185">Reference proteome</keyword>
<dbReference type="RefSeq" id="WP_149091745.1">
    <property type="nucleotide sequence ID" value="NZ_VKKY01000002.1"/>
</dbReference>
<keyword evidence="2 7" id="KW-0349">Heme</keyword>
<dbReference type="Proteomes" id="UP000324133">
    <property type="component" value="Unassembled WGS sequence"/>
</dbReference>
<keyword evidence="4" id="KW-0732">Signal</keyword>
<dbReference type="Pfam" id="PF03150">
    <property type="entry name" value="CCP_MauG"/>
    <property type="match status" value="1"/>
</dbReference>
<dbReference type="GO" id="GO:0046872">
    <property type="term" value="F:metal ion binding"/>
    <property type="evidence" value="ECO:0007669"/>
    <property type="project" value="UniProtKB-KW"/>
</dbReference>
<comment type="caution">
    <text evidence="9">The sequence shown here is derived from an EMBL/GenBank/DDBJ whole genome shotgun (WGS) entry which is preliminary data.</text>
</comment>
<dbReference type="OrthoDB" id="9805202at2"/>
<evidence type="ECO:0000256" key="3">
    <source>
        <dbReference type="ARBA" id="ARBA00022723"/>
    </source>
</evidence>
<keyword evidence="9" id="KW-0575">Peroxidase</keyword>
<accession>A0A5B6TE02</accession>
<evidence type="ECO:0000256" key="2">
    <source>
        <dbReference type="ARBA" id="ARBA00022617"/>
    </source>
</evidence>
<evidence type="ECO:0000313" key="10">
    <source>
        <dbReference type="Proteomes" id="UP000324133"/>
    </source>
</evidence>
<dbReference type="PROSITE" id="PS51007">
    <property type="entry name" value="CYTC"/>
    <property type="match status" value="2"/>
</dbReference>
<dbReference type="GO" id="GO:0020037">
    <property type="term" value="F:heme binding"/>
    <property type="evidence" value="ECO:0007669"/>
    <property type="project" value="InterPro"/>
</dbReference>
<dbReference type="GO" id="GO:0009055">
    <property type="term" value="F:electron transfer activity"/>
    <property type="evidence" value="ECO:0007669"/>
    <property type="project" value="InterPro"/>
</dbReference>
<protein>
    <submittedName>
        <fullName evidence="9">Cytochrome C peroxidase</fullName>
    </submittedName>
</protein>
<dbReference type="PANTHER" id="PTHR30600">
    <property type="entry name" value="CYTOCHROME C PEROXIDASE-RELATED"/>
    <property type="match status" value="1"/>
</dbReference>
<dbReference type="InterPro" id="IPR036909">
    <property type="entry name" value="Cyt_c-like_dom_sf"/>
</dbReference>
<keyword evidence="3 7" id="KW-0479">Metal-binding</keyword>
<evidence type="ECO:0000256" key="4">
    <source>
        <dbReference type="ARBA" id="ARBA00022729"/>
    </source>
</evidence>
<name>A0A5B6TE02_9BACT</name>
<feature type="domain" description="Cytochrome c" evidence="8">
    <location>
        <begin position="183"/>
        <end position="318"/>
    </location>
</feature>
<reference evidence="9 10" key="1">
    <citation type="submission" date="2019-07" db="EMBL/GenBank/DDBJ databases">
        <title>Rufibacter sp. nov., isolated from lake sediment.</title>
        <authorList>
            <person name="Qu J.-H."/>
        </authorList>
    </citation>
    <scope>NUCLEOTIDE SEQUENCE [LARGE SCALE GENOMIC DNA]</scope>
    <source>
        <strain evidence="9 10">NBS58-1</strain>
    </source>
</reference>
<evidence type="ECO:0000259" key="8">
    <source>
        <dbReference type="PROSITE" id="PS51007"/>
    </source>
</evidence>
<dbReference type="GO" id="GO:0004130">
    <property type="term" value="F:cytochrome-c peroxidase activity"/>
    <property type="evidence" value="ECO:0007669"/>
    <property type="project" value="TreeGrafter"/>
</dbReference>
<dbReference type="InterPro" id="IPR051395">
    <property type="entry name" value="Cytochrome_c_Peroxidase/MauG"/>
</dbReference>
<feature type="domain" description="Cytochrome c" evidence="8">
    <location>
        <begin position="337"/>
        <end position="479"/>
    </location>
</feature>
<dbReference type="AlphaFoldDB" id="A0A5B6TE02"/>
<dbReference type="EMBL" id="VKKY01000002">
    <property type="protein sequence ID" value="KAA3438689.1"/>
    <property type="molecule type" value="Genomic_DNA"/>
</dbReference>
<gene>
    <name evidence="9" type="ORF">FOA19_15830</name>
</gene>